<gene>
    <name evidence="2" type="ORF">FA15DRAFT_666114</name>
</gene>
<dbReference type="Proteomes" id="UP000307440">
    <property type="component" value="Unassembled WGS sequence"/>
</dbReference>
<feature type="region of interest" description="Disordered" evidence="1">
    <location>
        <begin position="610"/>
        <end position="670"/>
    </location>
</feature>
<dbReference type="PANTHER" id="PTHR11440">
    <property type="entry name" value="LECITHIN-CHOLESTEROL ACYLTRANSFERASE-RELATED"/>
    <property type="match status" value="1"/>
</dbReference>
<dbReference type="SUPFAM" id="SSF53474">
    <property type="entry name" value="alpha/beta-Hydrolases"/>
    <property type="match status" value="1"/>
</dbReference>
<sequence>MKSVAIPTHVVVLFKRLVNVVSTLSISHHYLSPNDDVCSASKLHAKSLAKAELSRLQTSQFPRPEGDQWASWLKNCRAESMVRFQLQWEMLKAGWSSKNVTGKDSSISSPWWSSMFSSAAQMPISPLPTPQEPPPRRERIPDPPAMAKHQDPPDLIHKLIANPALYDPLRVPRYPIALCHGLYGFDARGPTSFPSMRMHYWANVLHILRGVIGAEVIVTSVPGTGNISSRSVRLDEQLQTKAKGRGVNLLAHSMGGLDCRHLITHIKPSEYAPLSLTTIATPHRGSPFMDWCMDTIGIGKLREHEYQLLQARSRRNLSDEYPPPPEPMASTRAEGDSRTQSASSFNFASLPSSFTTLLLSVVDSPAYANLTSAYLNDVFNPATPDDPNVKYWSVAGRVPAVNIWHPFWFTKMIVDSAEEKLRVECMKQYMEKHAGSQTSNPQQVPLWADPREWGNDGLVTVQSAKWGEFLGVLDGCDHWEMRGARGIEFGVDLPALPAIGLGVSIPGVGSKAPALSPKAEASYVKEWGRFLSGWTRDTKLPSIGSTWKSEKESSPEPSKEQEASMEQRQSEFAKGDQVVRASTEKLSVVLDWLVEQIPTPQLLAGAGSLLSSNSNSDKQSDGALKAKHLDSELTEASPKAPSSSPATTAGSNDLRHIPPVMHSSEPKTRALDAEVQKLTERERKHWRKNELESKADLERFYVALSRKMWDEGL</sequence>
<feature type="region of interest" description="Disordered" evidence="1">
    <location>
        <begin position="314"/>
        <end position="337"/>
    </location>
</feature>
<organism evidence="2 3">
    <name type="scientific">Coprinopsis marcescibilis</name>
    <name type="common">Agaric fungus</name>
    <name type="synonym">Psathyrella marcescibilis</name>
    <dbReference type="NCBI Taxonomy" id="230819"/>
    <lineage>
        <taxon>Eukaryota</taxon>
        <taxon>Fungi</taxon>
        <taxon>Dikarya</taxon>
        <taxon>Basidiomycota</taxon>
        <taxon>Agaricomycotina</taxon>
        <taxon>Agaricomycetes</taxon>
        <taxon>Agaricomycetidae</taxon>
        <taxon>Agaricales</taxon>
        <taxon>Agaricineae</taxon>
        <taxon>Psathyrellaceae</taxon>
        <taxon>Coprinopsis</taxon>
    </lineage>
</organism>
<evidence type="ECO:0000256" key="1">
    <source>
        <dbReference type="SAM" id="MobiDB-lite"/>
    </source>
</evidence>
<reference evidence="2 3" key="1">
    <citation type="journal article" date="2019" name="Nat. Ecol. Evol.">
        <title>Megaphylogeny resolves global patterns of mushroom evolution.</title>
        <authorList>
            <person name="Varga T."/>
            <person name="Krizsan K."/>
            <person name="Foldi C."/>
            <person name="Dima B."/>
            <person name="Sanchez-Garcia M."/>
            <person name="Sanchez-Ramirez S."/>
            <person name="Szollosi G.J."/>
            <person name="Szarkandi J.G."/>
            <person name="Papp V."/>
            <person name="Albert L."/>
            <person name="Andreopoulos W."/>
            <person name="Angelini C."/>
            <person name="Antonin V."/>
            <person name="Barry K.W."/>
            <person name="Bougher N.L."/>
            <person name="Buchanan P."/>
            <person name="Buyck B."/>
            <person name="Bense V."/>
            <person name="Catcheside P."/>
            <person name="Chovatia M."/>
            <person name="Cooper J."/>
            <person name="Damon W."/>
            <person name="Desjardin D."/>
            <person name="Finy P."/>
            <person name="Geml J."/>
            <person name="Haridas S."/>
            <person name="Hughes K."/>
            <person name="Justo A."/>
            <person name="Karasinski D."/>
            <person name="Kautmanova I."/>
            <person name="Kiss B."/>
            <person name="Kocsube S."/>
            <person name="Kotiranta H."/>
            <person name="LaButti K.M."/>
            <person name="Lechner B.E."/>
            <person name="Liimatainen K."/>
            <person name="Lipzen A."/>
            <person name="Lukacs Z."/>
            <person name="Mihaltcheva S."/>
            <person name="Morgado L.N."/>
            <person name="Niskanen T."/>
            <person name="Noordeloos M.E."/>
            <person name="Ohm R.A."/>
            <person name="Ortiz-Santana B."/>
            <person name="Ovrebo C."/>
            <person name="Racz N."/>
            <person name="Riley R."/>
            <person name="Savchenko A."/>
            <person name="Shiryaev A."/>
            <person name="Soop K."/>
            <person name="Spirin V."/>
            <person name="Szebenyi C."/>
            <person name="Tomsovsky M."/>
            <person name="Tulloss R.E."/>
            <person name="Uehling J."/>
            <person name="Grigoriev I.V."/>
            <person name="Vagvolgyi C."/>
            <person name="Papp T."/>
            <person name="Martin F.M."/>
            <person name="Miettinen O."/>
            <person name="Hibbett D.S."/>
            <person name="Nagy L.G."/>
        </authorList>
    </citation>
    <scope>NUCLEOTIDE SEQUENCE [LARGE SCALE GENOMIC DNA]</scope>
    <source>
        <strain evidence="2 3">CBS 121175</strain>
    </source>
</reference>
<evidence type="ECO:0000313" key="2">
    <source>
        <dbReference type="EMBL" id="TFK27658.1"/>
    </source>
</evidence>
<dbReference type="EMBL" id="ML210162">
    <property type="protein sequence ID" value="TFK27658.1"/>
    <property type="molecule type" value="Genomic_DNA"/>
</dbReference>
<dbReference type="AlphaFoldDB" id="A0A5C3L4N2"/>
<dbReference type="OrthoDB" id="5592486at2759"/>
<keyword evidence="3" id="KW-1185">Reference proteome</keyword>
<keyword evidence="2" id="KW-0378">Hydrolase</keyword>
<dbReference type="STRING" id="230819.A0A5C3L4N2"/>
<dbReference type="GO" id="GO:0016787">
    <property type="term" value="F:hydrolase activity"/>
    <property type="evidence" value="ECO:0007669"/>
    <property type="project" value="UniProtKB-KW"/>
</dbReference>
<dbReference type="Gene3D" id="3.40.50.1820">
    <property type="entry name" value="alpha/beta hydrolase"/>
    <property type="match status" value="1"/>
</dbReference>
<proteinExistence type="predicted"/>
<dbReference type="InterPro" id="IPR029058">
    <property type="entry name" value="AB_hydrolase_fold"/>
</dbReference>
<evidence type="ECO:0000313" key="3">
    <source>
        <dbReference type="Proteomes" id="UP000307440"/>
    </source>
</evidence>
<feature type="region of interest" description="Disordered" evidence="1">
    <location>
        <begin position="542"/>
        <end position="577"/>
    </location>
</feature>
<protein>
    <submittedName>
        <fullName evidence="2">Alpha/beta-hydrolase</fullName>
    </submittedName>
</protein>
<feature type="region of interest" description="Disordered" evidence="1">
    <location>
        <begin position="123"/>
        <end position="151"/>
    </location>
</feature>
<feature type="compositionally biased region" description="Basic and acidic residues" evidence="1">
    <location>
        <begin position="548"/>
        <end position="562"/>
    </location>
</feature>
<name>A0A5C3L4N2_COPMA</name>
<accession>A0A5C3L4N2</accession>
<feature type="compositionally biased region" description="Low complexity" evidence="1">
    <location>
        <begin position="634"/>
        <end position="649"/>
    </location>
</feature>